<dbReference type="CDD" id="cd09858">
    <property type="entry name" value="PIN_MKT1"/>
    <property type="match status" value="1"/>
</dbReference>
<gene>
    <name evidence="8" type="ORF">C1SCF055_LOCUS10272</name>
</gene>
<dbReference type="Pfam" id="PF13499">
    <property type="entry name" value="EF-hand_7"/>
    <property type="match status" value="1"/>
</dbReference>
<evidence type="ECO:0000256" key="5">
    <source>
        <dbReference type="ARBA" id="ARBA00023136"/>
    </source>
</evidence>
<evidence type="ECO:0000313" key="8">
    <source>
        <dbReference type="EMBL" id="CAI3982594.1"/>
    </source>
</evidence>
<dbReference type="InterPro" id="IPR002048">
    <property type="entry name" value="EF_hand_dom"/>
</dbReference>
<keyword evidence="9" id="KW-0255">Endonuclease</keyword>
<evidence type="ECO:0000256" key="3">
    <source>
        <dbReference type="ARBA" id="ARBA00022837"/>
    </source>
</evidence>
<dbReference type="PROSITE" id="PS00018">
    <property type="entry name" value="EF_HAND_1"/>
    <property type="match status" value="1"/>
</dbReference>
<dbReference type="SMART" id="SM00054">
    <property type="entry name" value="EFh"/>
    <property type="match status" value="2"/>
</dbReference>
<evidence type="ECO:0000313" key="9">
    <source>
        <dbReference type="EMBL" id="CAL4769906.1"/>
    </source>
</evidence>
<sequence>MAEDENVPVLTVEQKILLQKLKIWDKIASGNLHSIALSDVQALFDILDPGEKGHITRGECFSLLQIQNVKISRSYLKDLCEDADKDNSGTITAEEFLKALVTGKVAFNYLKESLNKGVKEMKQNECDRSDLIEWLQQEYETTSALYSMPSVLILCVAYFYFATTHVDVTNAWRSRNTLYHNLHSLWKPAIRADRYGTQAHMEWTVNVWLPKYYRQNLDTDPQPGRVAIQNQIIGGSRLHKEYWQTGPCIVSPEQARLYNSYTAQCDRNGGFTEEDIVLPYHLQKSIHEFTLSNLTKSNWFDNRVALLEYQTVFYNGHNNMLTFERLQWDFQPSGYLQLWFNHESWMAEPYGNWFNVIPDILFIMVLLRMAHQEAKELLPAIAGGMDGIKDYFKFWNLVDWTAILAGFMNVVIWLYFFYKISVELPAVIGEIPQAELDARVLQNQTFLTVDTMSEIIDPMLLNFRINEVFILAREIYDFHAILRGFFFGYFFILMMKFFKTFQANPRLDIVVQTINHCSVNVVHFAIVFLAIFLCYAFAGHFLLGHMHKGWDSMLGSLFMLWSTELTMEDVSSFSVPVQAVCYLWSLTYQILVQQVMLNMLYCIVFDSYAFVKTRAGAPLTLYAQIRDAAATARETRGFVNLYTLIVQLEDDDFPAHPNEIVTTRSLKRAFEQDGMTRANAEYLLMKTADFVQEKSEEIELSLSDAIRVTGHIQTTMLKSLDFAEDSLTMISTEARNKEAAERQQDRAAFVSNALGEMPSFEPQQGKEVISVSDETMERLEQCLDLVADVLSSCRQEQTNIAADINQELQSIWKQEDERYHKMDVMIHEMEQGLQAMERSIGSIGVSFSGTNFQQLATVPERCETAQLLEALDSQDEQSCVGRLDTKLQDLGEIMHQLSHKAGTLSYVELLEAQRTSELREIVWRLELSLRMLNDGKGVIPMNCFIREEQQKKLVSKEERALQGQRLGIDAVHWLRSIQALKDPFADALGGVPPGIFGVVDKELEGFRRLQITPVFIFQGMTPGPKHSMFVNRMDQQMMDAWALLASGHNSEAQKFFAVSTSRINGDFVYFIFQHMRYRGCEVLQAPYFAGTQLVHFAEQGVVQAVFGPPGLLLFGLSKVIINIDFQNVLFDWIDLERILEKWTMTREQFVDACMLAGTEYCLTFPYLQVDQVMRFNFDVESRQSSMLVQWMHTFPTEEIKADHMEGYCVCKLLIQSSPVYSVTENAVRPSALSGAVPSDYPAVLGALLPSSLYFLIVSGVLSAKLPQALAKGEWLDKSQPLVDTQEYRQLLSEAWSIRPSVDLTDYRQRALGLIARHLPPYFRNKRILCKAFWEHLQNRRTADPGRARRYLQPEKMQDIIRWNINATNVAQELHRQSIKKVDFKFCLAWHANEVLKEGPLISDLQRETIPENHKGNDTKAISAIVHFMLLEHLGLIADDGAMTVTGTSDMLQVAVGGDDEKRLLPGVLDLMITP</sequence>
<dbReference type="GO" id="GO:0005509">
    <property type="term" value="F:calcium ion binding"/>
    <property type="evidence" value="ECO:0007669"/>
    <property type="project" value="InterPro"/>
</dbReference>
<dbReference type="CDD" id="cd09902">
    <property type="entry name" value="H3TH_MKT1"/>
    <property type="match status" value="1"/>
</dbReference>
<dbReference type="InterPro" id="IPR006084">
    <property type="entry name" value="XPG/Rad2"/>
</dbReference>
<dbReference type="CDD" id="cd00051">
    <property type="entry name" value="EFh"/>
    <property type="match status" value="1"/>
</dbReference>
<keyword evidence="3" id="KW-0106">Calcium</keyword>
<dbReference type="PANTHER" id="PTHR11081:SF32">
    <property type="entry name" value="POST-TRANSCRIPTIONAL REGULATOR MKT1"/>
    <property type="match status" value="1"/>
</dbReference>
<feature type="transmembrane region" description="Helical" evidence="6">
    <location>
        <begin position="397"/>
        <end position="418"/>
    </location>
</feature>
<dbReference type="OrthoDB" id="429467at2759"/>
<evidence type="ECO:0000256" key="4">
    <source>
        <dbReference type="ARBA" id="ARBA00022989"/>
    </source>
</evidence>
<protein>
    <submittedName>
        <fullName evidence="9">Post-transcriptional regulator MKT1 (Inactive endonuclease MKT1)</fullName>
    </submittedName>
</protein>
<dbReference type="GO" id="GO:0016020">
    <property type="term" value="C:membrane"/>
    <property type="evidence" value="ECO:0007669"/>
    <property type="project" value="UniProtKB-SubCell"/>
</dbReference>
<dbReference type="Pfam" id="PF12247">
    <property type="entry name" value="MKT1_N"/>
    <property type="match status" value="1"/>
</dbReference>
<dbReference type="SUPFAM" id="SSF88723">
    <property type="entry name" value="PIN domain-like"/>
    <property type="match status" value="1"/>
</dbReference>
<dbReference type="Pfam" id="PF08016">
    <property type="entry name" value="PKD_channel"/>
    <property type="match status" value="1"/>
</dbReference>
<organism evidence="8">
    <name type="scientific">Cladocopium goreaui</name>
    <dbReference type="NCBI Taxonomy" id="2562237"/>
    <lineage>
        <taxon>Eukaryota</taxon>
        <taxon>Sar</taxon>
        <taxon>Alveolata</taxon>
        <taxon>Dinophyceae</taxon>
        <taxon>Suessiales</taxon>
        <taxon>Symbiodiniaceae</taxon>
        <taxon>Cladocopium</taxon>
    </lineage>
</organism>
<evidence type="ECO:0000256" key="1">
    <source>
        <dbReference type="ARBA" id="ARBA00004141"/>
    </source>
</evidence>
<reference evidence="8" key="1">
    <citation type="submission" date="2022-10" db="EMBL/GenBank/DDBJ databases">
        <authorList>
            <person name="Chen Y."/>
            <person name="Dougan E. K."/>
            <person name="Chan C."/>
            <person name="Rhodes N."/>
            <person name="Thang M."/>
        </authorList>
    </citation>
    <scope>NUCLEOTIDE SEQUENCE</scope>
</reference>
<dbReference type="PROSITE" id="PS50222">
    <property type="entry name" value="EF_HAND_2"/>
    <property type="match status" value="1"/>
</dbReference>
<keyword evidence="9" id="KW-0540">Nuclease</keyword>
<evidence type="ECO:0000259" key="7">
    <source>
        <dbReference type="PROSITE" id="PS50222"/>
    </source>
</evidence>
<evidence type="ECO:0000256" key="6">
    <source>
        <dbReference type="SAM" id="Phobius"/>
    </source>
</evidence>
<dbReference type="Proteomes" id="UP001152797">
    <property type="component" value="Unassembled WGS sequence"/>
</dbReference>
<dbReference type="EMBL" id="CAMXCT010000729">
    <property type="protein sequence ID" value="CAI3982594.1"/>
    <property type="molecule type" value="Genomic_DNA"/>
</dbReference>
<keyword evidence="5 6" id="KW-0472">Membrane</keyword>
<dbReference type="EMBL" id="CAMXCT030000729">
    <property type="protein sequence ID" value="CAL4769906.1"/>
    <property type="molecule type" value="Genomic_DNA"/>
</dbReference>
<keyword evidence="10" id="KW-1185">Reference proteome</keyword>
<evidence type="ECO:0000256" key="2">
    <source>
        <dbReference type="ARBA" id="ARBA00022692"/>
    </source>
</evidence>
<dbReference type="Gene3D" id="3.40.50.1010">
    <property type="entry name" value="5'-nuclease"/>
    <property type="match status" value="1"/>
</dbReference>
<dbReference type="PRINTS" id="PR00853">
    <property type="entry name" value="XPGRADSUPER"/>
</dbReference>
<dbReference type="EMBL" id="CAMXCT020000729">
    <property type="protein sequence ID" value="CAL1135969.1"/>
    <property type="molecule type" value="Genomic_DNA"/>
</dbReference>
<dbReference type="InterPro" id="IPR013122">
    <property type="entry name" value="PKD1_2_channel"/>
</dbReference>
<dbReference type="InterPro" id="IPR011992">
    <property type="entry name" value="EF-hand-dom_pair"/>
</dbReference>
<dbReference type="SUPFAM" id="SSF47473">
    <property type="entry name" value="EF-hand"/>
    <property type="match status" value="1"/>
</dbReference>
<dbReference type="InterPro" id="IPR029060">
    <property type="entry name" value="PIN-like_dom_sf"/>
</dbReference>
<dbReference type="Pfam" id="PF00867">
    <property type="entry name" value="XPG_I"/>
    <property type="match status" value="1"/>
</dbReference>
<accession>A0A9P1FMB9</accession>
<comment type="caution">
    <text evidence="8">The sequence shown here is derived from an EMBL/GenBank/DDBJ whole genome shotgun (WGS) entry which is preliminary data.</text>
</comment>
<feature type="domain" description="EF-hand" evidence="7">
    <location>
        <begin position="71"/>
        <end position="106"/>
    </location>
</feature>
<dbReference type="GO" id="GO:0017108">
    <property type="term" value="F:5'-flap endonuclease activity"/>
    <property type="evidence" value="ECO:0007669"/>
    <property type="project" value="TreeGrafter"/>
</dbReference>
<keyword evidence="9" id="KW-0378">Hydrolase</keyword>
<dbReference type="InterPro" id="IPR037314">
    <property type="entry name" value="MKT1_H3TH"/>
</dbReference>
<feature type="transmembrane region" description="Helical" evidence="6">
    <location>
        <begin position="519"/>
        <end position="543"/>
    </location>
</feature>
<proteinExistence type="predicted"/>
<dbReference type="InterPro" id="IPR018247">
    <property type="entry name" value="EF_Hand_1_Ca_BS"/>
</dbReference>
<comment type="subcellular location">
    <subcellularLocation>
        <location evidence="1">Membrane</location>
        <topology evidence="1">Multi-pass membrane protein</topology>
    </subcellularLocation>
</comment>
<dbReference type="InterPro" id="IPR022040">
    <property type="entry name" value="MKT1_N"/>
</dbReference>
<dbReference type="Gene3D" id="1.10.238.10">
    <property type="entry name" value="EF-hand"/>
    <property type="match status" value="1"/>
</dbReference>
<reference evidence="9 10" key="2">
    <citation type="submission" date="2024-05" db="EMBL/GenBank/DDBJ databases">
        <authorList>
            <person name="Chen Y."/>
            <person name="Shah S."/>
            <person name="Dougan E. K."/>
            <person name="Thang M."/>
            <person name="Chan C."/>
        </authorList>
    </citation>
    <scope>NUCLEOTIDE SEQUENCE [LARGE SCALE GENOMIC DNA]</scope>
</reference>
<name>A0A9P1FMB9_9DINO</name>
<dbReference type="PANTHER" id="PTHR11081">
    <property type="entry name" value="FLAP ENDONUCLEASE FAMILY MEMBER"/>
    <property type="match status" value="1"/>
</dbReference>
<evidence type="ECO:0000313" key="10">
    <source>
        <dbReference type="Proteomes" id="UP001152797"/>
    </source>
</evidence>
<keyword evidence="2 6" id="KW-0812">Transmembrane</keyword>
<keyword evidence="4 6" id="KW-1133">Transmembrane helix</keyword>
<dbReference type="InterPro" id="IPR006086">
    <property type="entry name" value="XPG-I_dom"/>
</dbReference>
<feature type="transmembrane region" description="Helical" evidence="6">
    <location>
        <begin position="480"/>
        <end position="498"/>
    </location>
</feature>